<comment type="subcellular location">
    <subcellularLocation>
        <location evidence="1">Membrane</location>
        <topology evidence="1">Multi-pass membrane protein</topology>
    </subcellularLocation>
</comment>
<proteinExistence type="inferred from homology"/>
<dbReference type="GO" id="GO:0016020">
    <property type="term" value="C:membrane"/>
    <property type="evidence" value="ECO:0007669"/>
    <property type="project" value="UniProtKB-SubCell"/>
</dbReference>
<feature type="transmembrane region" description="Helical" evidence="11">
    <location>
        <begin position="41"/>
        <end position="64"/>
    </location>
</feature>
<evidence type="ECO:0000256" key="3">
    <source>
        <dbReference type="ARBA" id="ARBA00016612"/>
    </source>
</evidence>
<keyword evidence="6 11" id="KW-1133">Transmembrane helix</keyword>
<evidence type="ECO:0000256" key="4">
    <source>
        <dbReference type="ARBA" id="ARBA00022692"/>
    </source>
</evidence>
<keyword evidence="7" id="KW-0520">NAD</keyword>
<dbReference type="EMBL" id="KF667527">
    <property type="protein sequence ID" value="AHB52782.1"/>
    <property type="molecule type" value="Genomic_DNA"/>
</dbReference>
<evidence type="ECO:0000256" key="6">
    <source>
        <dbReference type="ARBA" id="ARBA00022989"/>
    </source>
</evidence>
<evidence type="ECO:0000256" key="2">
    <source>
        <dbReference type="ARBA" id="ARBA00010519"/>
    </source>
</evidence>
<accession>W8DNB1</accession>
<evidence type="ECO:0000256" key="5">
    <source>
        <dbReference type="ARBA" id="ARBA00022967"/>
    </source>
</evidence>
<name>W8DNB1_9MAXI</name>
<keyword evidence="4 11" id="KW-0812">Transmembrane</keyword>
<geneLocation type="mitochondrion" evidence="12"/>
<dbReference type="Gene3D" id="1.10.287.3510">
    <property type="match status" value="1"/>
</dbReference>
<dbReference type="AlphaFoldDB" id="W8DNB1"/>
<evidence type="ECO:0000256" key="10">
    <source>
        <dbReference type="ARBA" id="ARBA00049551"/>
    </source>
</evidence>
<evidence type="ECO:0000256" key="8">
    <source>
        <dbReference type="ARBA" id="ARBA00023136"/>
    </source>
</evidence>
<dbReference type="GO" id="GO:0008137">
    <property type="term" value="F:NADH dehydrogenase (ubiquinone) activity"/>
    <property type="evidence" value="ECO:0007669"/>
    <property type="project" value="UniProtKB-EC"/>
</dbReference>
<dbReference type="Pfam" id="PF00420">
    <property type="entry name" value="Oxidored_q2"/>
    <property type="match status" value="1"/>
</dbReference>
<evidence type="ECO:0000256" key="9">
    <source>
        <dbReference type="ARBA" id="ARBA00031586"/>
    </source>
</evidence>
<comment type="similarity">
    <text evidence="2">Belongs to the complex I subunit 4L family.</text>
</comment>
<evidence type="ECO:0000313" key="12">
    <source>
        <dbReference type="EMBL" id="AHB52782.1"/>
    </source>
</evidence>
<evidence type="ECO:0000256" key="7">
    <source>
        <dbReference type="ARBA" id="ARBA00023027"/>
    </source>
</evidence>
<reference evidence="12" key="1">
    <citation type="journal article" date="2014" name="Gene">
        <title>The mitochondrial genomes of Amphiascoides atopus and Schizopera knabeni (Harpacticoida: Miraciidae) reveal similarities between the copepod orders Harpacticoida and Poecilostomatoida.</title>
        <authorList>
            <person name="Easton E.E."/>
            <person name="Darrow E.M."/>
            <person name="Spears T."/>
            <person name="Thistle D."/>
        </authorList>
    </citation>
    <scope>NUCLEOTIDE SEQUENCE</scope>
</reference>
<keyword evidence="12" id="KW-0496">Mitochondrion</keyword>
<comment type="catalytic activity">
    <reaction evidence="10">
        <text>a ubiquinone + NADH + 5 H(+)(in) = a ubiquinol + NAD(+) + 4 H(+)(out)</text>
        <dbReference type="Rhea" id="RHEA:29091"/>
        <dbReference type="Rhea" id="RHEA-COMP:9565"/>
        <dbReference type="Rhea" id="RHEA-COMP:9566"/>
        <dbReference type="ChEBI" id="CHEBI:15378"/>
        <dbReference type="ChEBI" id="CHEBI:16389"/>
        <dbReference type="ChEBI" id="CHEBI:17976"/>
        <dbReference type="ChEBI" id="CHEBI:57540"/>
        <dbReference type="ChEBI" id="CHEBI:57945"/>
        <dbReference type="EC" id="7.1.1.2"/>
    </reaction>
</comment>
<keyword evidence="5" id="KW-1278">Translocase</keyword>
<feature type="transmembrane region" description="Helical" evidence="11">
    <location>
        <begin position="12"/>
        <end position="32"/>
    </location>
</feature>
<feature type="transmembrane region" description="Helical" evidence="11">
    <location>
        <begin position="70"/>
        <end position="90"/>
    </location>
</feature>
<evidence type="ECO:0000256" key="11">
    <source>
        <dbReference type="SAM" id="Phobius"/>
    </source>
</evidence>
<keyword evidence="8 11" id="KW-0472">Membrane</keyword>
<sequence>MLILLFASWELGLSSINTALWSTLTLLSLAIVKIMSSQNKALLILLSLEVISLTLFLCLMFKMLPIAPVFIFSYLVMMVCEAAVGLSLLIRTSRNKGNDYL</sequence>
<evidence type="ECO:0000256" key="1">
    <source>
        <dbReference type="ARBA" id="ARBA00004141"/>
    </source>
</evidence>
<dbReference type="InterPro" id="IPR039428">
    <property type="entry name" value="NUOK/Mnh_C1-like"/>
</dbReference>
<organism evidence="12">
    <name type="scientific">Schizopera knabeni</name>
    <dbReference type="NCBI Taxonomy" id="1432316"/>
    <lineage>
        <taxon>Eukaryota</taxon>
        <taxon>Metazoa</taxon>
        <taxon>Ecdysozoa</taxon>
        <taxon>Arthropoda</taxon>
        <taxon>Crustacea</taxon>
        <taxon>Multicrustacea</taxon>
        <taxon>Hexanauplia</taxon>
        <taxon>Copepoda</taxon>
        <taxon>Harpacticoida</taxon>
        <taxon>Miraciidae</taxon>
        <taxon>Schizopera</taxon>
    </lineage>
</organism>
<gene>
    <name evidence="12" type="primary">ND4L</name>
</gene>
<protein>
    <recommendedName>
        <fullName evidence="3">NADH-ubiquinone oxidoreductase chain 4L</fullName>
    </recommendedName>
    <alternativeName>
        <fullName evidence="9">NADH dehydrogenase subunit 4L</fullName>
    </alternativeName>
</protein>